<accession>A0A1F8E1V1</accession>
<feature type="chain" id="PRO_5009535255" evidence="1">
    <location>
        <begin position="27"/>
        <end position="503"/>
    </location>
</feature>
<reference evidence="2 3" key="1">
    <citation type="journal article" date="2016" name="Nat. Commun.">
        <title>Thousands of microbial genomes shed light on interconnected biogeochemical processes in an aquifer system.</title>
        <authorList>
            <person name="Anantharaman K."/>
            <person name="Brown C.T."/>
            <person name="Hug L.A."/>
            <person name="Sharon I."/>
            <person name="Castelle C.J."/>
            <person name="Probst A.J."/>
            <person name="Thomas B.C."/>
            <person name="Singh A."/>
            <person name="Wilkins M.J."/>
            <person name="Karaoz U."/>
            <person name="Brodie E.L."/>
            <person name="Williams K.H."/>
            <person name="Hubbard S.S."/>
            <person name="Banfield J.F."/>
        </authorList>
    </citation>
    <scope>NUCLEOTIDE SEQUENCE [LARGE SCALE GENOMIC DNA]</scope>
</reference>
<dbReference type="Proteomes" id="UP000179057">
    <property type="component" value="Unassembled WGS sequence"/>
</dbReference>
<organism evidence="2 3">
    <name type="scientific">Candidatus Wolfebacteria bacterium RIFOXYD1_FULL_48_65</name>
    <dbReference type="NCBI Taxonomy" id="1802561"/>
    <lineage>
        <taxon>Bacteria</taxon>
        <taxon>Candidatus Wolfeibacteriota</taxon>
    </lineage>
</organism>
<dbReference type="InterPro" id="IPR015943">
    <property type="entry name" value="WD40/YVTN_repeat-like_dom_sf"/>
</dbReference>
<keyword evidence="1" id="KW-0732">Signal</keyword>
<sequence length="503" mass="54260">MRYFLQTIFAATIVLFFIANVGTVFAAEGDLVWTQVNNPSAISDAAGPIAVDASGIYVAGYDTIPGNYQWRIEKRSLSDGAVIWTKTSNPSSDTDYATAIAIDASGIYVAGYDYVSGRFFRWRIEKRSLSDGAVIWTKTNDPSASHDIANAITIDASGIYVAGFDSILANYQWRIEKRSLSDGAIIWTKTNNPSAGGDYATAITVDASGIYVAGVDAIPGNNQWRIEKRSLSDGAVIWTQTSNPSAQPEGVGAITVDASGIYVVGDDFTPGFGNSQWRIEKRSLSDGAVIWTQTSNPSASYDGPGSIAINAIGIYVAGFDSILANYQWRIEKHSLSDGAVIWTKTNNPSASSDVPGGIAVDAIGIYVAGNDRASVNDQWRIEKRERASFICAGPFAASWTDSTITANSTKIRKVHIDELRSAINTRRIDAGLTNYSWTDPTITANSTKIRKVHIDDLRTAISQVYTTCGQAAPSWTDPTITANTTKIRKVHIDELRSAVSNAQ</sequence>
<dbReference type="InterPro" id="IPR011047">
    <property type="entry name" value="Quinoprotein_ADH-like_sf"/>
</dbReference>
<name>A0A1F8E1V1_9BACT</name>
<dbReference type="Gene3D" id="2.130.10.10">
    <property type="entry name" value="YVTN repeat-like/Quinoprotein amine dehydrogenase"/>
    <property type="match status" value="1"/>
</dbReference>
<comment type="caution">
    <text evidence="2">The sequence shown here is derived from an EMBL/GenBank/DDBJ whole genome shotgun (WGS) entry which is preliminary data.</text>
</comment>
<dbReference type="EMBL" id="MGIV01000014">
    <property type="protein sequence ID" value="OGM94178.1"/>
    <property type="molecule type" value="Genomic_DNA"/>
</dbReference>
<evidence type="ECO:0000256" key="1">
    <source>
        <dbReference type="SAM" id="SignalP"/>
    </source>
</evidence>
<feature type="signal peptide" evidence="1">
    <location>
        <begin position="1"/>
        <end position="26"/>
    </location>
</feature>
<evidence type="ECO:0000313" key="3">
    <source>
        <dbReference type="Proteomes" id="UP000179057"/>
    </source>
</evidence>
<gene>
    <name evidence="2" type="ORF">A2610_02625</name>
</gene>
<evidence type="ECO:0000313" key="2">
    <source>
        <dbReference type="EMBL" id="OGM94178.1"/>
    </source>
</evidence>
<proteinExistence type="predicted"/>
<protein>
    <submittedName>
        <fullName evidence="2">Uncharacterized protein</fullName>
    </submittedName>
</protein>
<dbReference type="SUPFAM" id="SSF50998">
    <property type="entry name" value="Quinoprotein alcohol dehydrogenase-like"/>
    <property type="match status" value="1"/>
</dbReference>
<dbReference type="AlphaFoldDB" id="A0A1F8E1V1"/>